<protein>
    <recommendedName>
        <fullName evidence="2">Rab-GAP TBC domain-containing protein</fullName>
    </recommendedName>
</protein>
<dbReference type="OrthoDB" id="206700at2759"/>
<accession>D8M5I7</accession>
<dbReference type="InParanoid" id="D8M5I7"/>
<name>D8M5I7_BLAHO</name>
<dbReference type="GeneID" id="24922735"/>
<dbReference type="Gene3D" id="1.10.8.1310">
    <property type="match status" value="1"/>
</dbReference>
<keyword evidence="4" id="KW-1185">Reference proteome</keyword>
<reference evidence="3" key="1">
    <citation type="submission" date="2010-02" db="EMBL/GenBank/DDBJ databases">
        <title>Sequencing and annotation of the Blastocystis hominis genome.</title>
        <authorList>
            <person name="Wincker P."/>
        </authorList>
    </citation>
    <scope>NUCLEOTIDE SEQUENCE</scope>
    <source>
        <strain evidence="3">Singapore isolate B</strain>
    </source>
</reference>
<dbReference type="InterPro" id="IPR035969">
    <property type="entry name" value="Rab-GAP_TBC_sf"/>
</dbReference>
<dbReference type="GO" id="GO:0005096">
    <property type="term" value="F:GTPase activator activity"/>
    <property type="evidence" value="ECO:0007669"/>
    <property type="project" value="UniProtKB-KW"/>
</dbReference>
<dbReference type="InterPro" id="IPR000195">
    <property type="entry name" value="Rab-GAP-TBC_dom"/>
</dbReference>
<evidence type="ECO:0000256" key="1">
    <source>
        <dbReference type="ARBA" id="ARBA00022468"/>
    </source>
</evidence>
<organism evidence="3">
    <name type="scientific">Blastocystis hominis</name>
    <dbReference type="NCBI Taxonomy" id="12968"/>
    <lineage>
        <taxon>Eukaryota</taxon>
        <taxon>Sar</taxon>
        <taxon>Stramenopiles</taxon>
        <taxon>Bigyra</taxon>
        <taxon>Opalozoa</taxon>
        <taxon>Opalinata</taxon>
        <taxon>Blastocystidae</taxon>
        <taxon>Blastocystis</taxon>
    </lineage>
</organism>
<evidence type="ECO:0000313" key="4">
    <source>
        <dbReference type="Proteomes" id="UP000008312"/>
    </source>
</evidence>
<evidence type="ECO:0000259" key="2">
    <source>
        <dbReference type="PROSITE" id="PS50086"/>
    </source>
</evidence>
<dbReference type="EMBL" id="FN668660">
    <property type="protein sequence ID" value="CBK23326.2"/>
    <property type="molecule type" value="Genomic_DNA"/>
</dbReference>
<dbReference type="SUPFAM" id="SSF47923">
    <property type="entry name" value="Ypt/Rab-GAP domain of gyp1p"/>
    <property type="match status" value="1"/>
</dbReference>
<keyword evidence="1" id="KW-0343">GTPase activation</keyword>
<dbReference type="GO" id="GO:0005789">
    <property type="term" value="C:endoplasmic reticulum membrane"/>
    <property type="evidence" value="ECO:0007669"/>
    <property type="project" value="TreeGrafter"/>
</dbReference>
<evidence type="ECO:0000313" key="3">
    <source>
        <dbReference type="EMBL" id="CBK23326.2"/>
    </source>
</evidence>
<dbReference type="PROSITE" id="PS50086">
    <property type="entry name" value="TBC_RABGAP"/>
    <property type="match status" value="1"/>
</dbReference>
<dbReference type="Pfam" id="PF00566">
    <property type="entry name" value="RabGAP-TBC"/>
    <property type="match status" value="1"/>
</dbReference>
<dbReference type="InterPro" id="IPR045913">
    <property type="entry name" value="TBC20/Gyp8-like"/>
</dbReference>
<feature type="domain" description="Rab-GAP TBC" evidence="2">
    <location>
        <begin position="23"/>
        <end position="188"/>
    </location>
</feature>
<dbReference type="Proteomes" id="UP000008312">
    <property type="component" value="Unassembled WGS sequence"/>
</dbReference>
<dbReference type="GO" id="GO:0006888">
    <property type="term" value="P:endoplasmic reticulum to Golgi vesicle-mediated transport"/>
    <property type="evidence" value="ECO:0007669"/>
    <property type="project" value="TreeGrafter"/>
</dbReference>
<dbReference type="PANTHER" id="PTHR20913">
    <property type="entry name" value="TBC1 DOMAIN FAMILY MEMBER 20/GTPASE"/>
    <property type="match status" value="1"/>
</dbReference>
<gene>
    <name evidence="3" type="ORF">GSBLH_T00006611001</name>
</gene>
<dbReference type="PANTHER" id="PTHR20913:SF7">
    <property type="entry name" value="RE60063P"/>
    <property type="match status" value="1"/>
</dbReference>
<sequence length="188" mass="22509">MSDWDSRKKEERKIKSYISANPPNVQKLKERVWMENGLLSTREDPDQILTCPNYEEAIRDYSQINVDILRSFVHFDGYKKITPELLQSYRNDLTRVIVALLHEDRSLYYYQGFHDIVEFLLLFSHFDVHWTYTFMKSLTRAYLRDYMQSNFDEVEKLLQCLFPLLSLRAPELVPILQIAVHTPLHSFR</sequence>
<dbReference type="RefSeq" id="XP_012897374.1">
    <property type="nucleotide sequence ID" value="XM_013041920.1"/>
</dbReference>
<dbReference type="AlphaFoldDB" id="D8M5I7"/>
<proteinExistence type="predicted"/>